<evidence type="ECO:0000256" key="2">
    <source>
        <dbReference type="ARBA" id="ARBA00009347"/>
    </source>
</evidence>
<dbReference type="AlphaFoldDB" id="A0A2A9CU39"/>
<dbReference type="CDD" id="cd00567">
    <property type="entry name" value="ACAD"/>
    <property type="match status" value="1"/>
</dbReference>
<dbReference type="FunFam" id="2.40.110.10:FF:000002">
    <property type="entry name" value="Acyl-CoA dehydrogenase fadE12"/>
    <property type="match status" value="1"/>
</dbReference>
<dbReference type="Pfam" id="PF00441">
    <property type="entry name" value="Acyl-CoA_dh_1"/>
    <property type="match status" value="1"/>
</dbReference>
<evidence type="ECO:0000256" key="7">
    <source>
        <dbReference type="RuleBase" id="RU362125"/>
    </source>
</evidence>
<dbReference type="EMBL" id="PDJC01000001">
    <property type="protein sequence ID" value="PFG17140.1"/>
    <property type="molecule type" value="Genomic_DNA"/>
</dbReference>
<evidence type="ECO:0000259" key="10">
    <source>
        <dbReference type="Pfam" id="PF02771"/>
    </source>
</evidence>
<dbReference type="PROSITE" id="PS00073">
    <property type="entry name" value="ACYL_COA_DH_2"/>
    <property type="match status" value="1"/>
</dbReference>
<evidence type="ECO:0000256" key="3">
    <source>
        <dbReference type="ARBA" id="ARBA00019125"/>
    </source>
</evidence>
<name>A0A2A9CU39_9ACTN</name>
<dbReference type="InterPro" id="IPR006089">
    <property type="entry name" value="Acyl-CoA_DH_CS"/>
</dbReference>
<dbReference type="Pfam" id="PF02771">
    <property type="entry name" value="Acyl-CoA_dh_N"/>
    <property type="match status" value="1"/>
</dbReference>
<keyword evidence="6 7" id="KW-0560">Oxidoreductase</keyword>
<dbReference type="Gene3D" id="1.20.140.10">
    <property type="entry name" value="Butyryl-CoA Dehydrogenase, subunit A, domain 3"/>
    <property type="match status" value="1"/>
</dbReference>
<evidence type="ECO:0000256" key="6">
    <source>
        <dbReference type="ARBA" id="ARBA00023002"/>
    </source>
</evidence>
<dbReference type="PANTHER" id="PTHR48083:SF2">
    <property type="entry name" value="MEDIUM-CHAIN SPECIFIC ACYL-COA DEHYDROGENASE, MITOCHONDRIAL"/>
    <property type="match status" value="1"/>
</dbReference>
<dbReference type="InterPro" id="IPR009075">
    <property type="entry name" value="AcylCo_DH/oxidase_C"/>
</dbReference>
<keyword evidence="12" id="KW-1185">Reference proteome</keyword>
<proteinExistence type="inferred from homology"/>
<dbReference type="SUPFAM" id="SSF47203">
    <property type="entry name" value="Acyl-CoA dehydrogenase C-terminal domain-like"/>
    <property type="match status" value="1"/>
</dbReference>
<evidence type="ECO:0000313" key="11">
    <source>
        <dbReference type="EMBL" id="PFG17140.1"/>
    </source>
</evidence>
<dbReference type="PIRSF" id="PIRSF016578">
    <property type="entry name" value="HsaA"/>
    <property type="match status" value="1"/>
</dbReference>
<sequence length="384" mass="42929">MDFQITEEQELLLESLREVMARSGSEDYMKECYAEHRYPQELVDALNEAGFSMLGVPEEHGGTPVDTLTLMLVAEEICRLGGPHFVFGQALSIADMLEFGSPKQQAECMGEITAGRVGFVLGFTEPQAGSDSSAIATTFTRRDGKVYLNGHKTFMSNAQRARYMLCLARNSEPDTEANKKNAFTMWWVPMAAKGITVEPLSKIGWHMMDTCEVYLDEVELDESDLVGVEGNGFMQLMINFEVERLLMASSLLGMAECAFEDAARYANQRIQFGKPIGAFQLTQEKITYSKLRIENMRNLIHKTAWKIDNGQSVQIDSALAKLYCAQEANKVIDDAMQIMGGIGYTTDCRISRLWLDARVQRIGGGTDEVMIHIAGRSILKQYQD</sequence>
<dbReference type="GO" id="GO:0033539">
    <property type="term" value="P:fatty acid beta-oxidation using acyl-CoA dehydrogenase"/>
    <property type="evidence" value="ECO:0007669"/>
    <property type="project" value="TreeGrafter"/>
</dbReference>
<dbReference type="InterPro" id="IPR036250">
    <property type="entry name" value="AcylCo_DH-like_C"/>
</dbReference>
<dbReference type="Gene3D" id="1.10.540.10">
    <property type="entry name" value="Acyl-CoA dehydrogenase/oxidase, N-terminal domain"/>
    <property type="match status" value="1"/>
</dbReference>
<dbReference type="RefSeq" id="WP_098460600.1">
    <property type="nucleotide sequence ID" value="NZ_PDJC01000001.1"/>
</dbReference>
<dbReference type="OrthoDB" id="142556at2"/>
<comment type="similarity">
    <text evidence="2 7">Belongs to the acyl-CoA dehydrogenase family.</text>
</comment>
<feature type="domain" description="Acyl-CoA dehydrogenase/oxidase C-terminal" evidence="8">
    <location>
        <begin position="230"/>
        <end position="378"/>
    </location>
</feature>
<dbReference type="Pfam" id="PF02770">
    <property type="entry name" value="Acyl-CoA_dh_M"/>
    <property type="match status" value="1"/>
</dbReference>
<dbReference type="InterPro" id="IPR013786">
    <property type="entry name" value="AcylCoA_DH/ox_N"/>
</dbReference>
<feature type="domain" description="Acyl-CoA dehydrogenase/oxidase N-terminal" evidence="10">
    <location>
        <begin position="6"/>
        <end position="115"/>
    </location>
</feature>
<dbReference type="PANTHER" id="PTHR48083">
    <property type="entry name" value="MEDIUM-CHAIN SPECIFIC ACYL-COA DEHYDROGENASE, MITOCHONDRIAL-RELATED"/>
    <property type="match status" value="1"/>
</dbReference>
<evidence type="ECO:0000256" key="5">
    <source>
        <dbReference type="ARBA" id="ARBA00022827"/>
    </source>
</evidence>
<dbReference type="InterPro" id="IPR050741">
    <property type="entry name" value="Acyl-CoA_dehydrogenase"/>
</dbReference>
<protein>
    <recommendedName>
        <fullName evidence="3">Medium-chain specific acyl-CoA dehydrogenase, mitochondrial</fullName>
    </recommendedName>
</protein>
<dbReference type="Gene3D" id="2.40.110.10">
    <property type="entry name" value="Butyryl-CoA Dehydrogenase, subunit A, domain 2"/>
    <property type="match status" value="1"/>
</dbReference>
<evidence type="ECO:0000259" key="8">
    <source>
        <dbReference type="Pfam" id="PF00441"/>
    </source>
</evidence>
<dbReference type="NCBIfam" id="NF008997">
    <property type="entry name" value="PRK12341.1"/>
    <property type="match status" value="1"/>
</dbReference>
<keyword evidence="4 7" id="KW-0285">Flavoprotein</keyword>
<accession>A0A2A9CU39</accession>
<comment type="cofactor">
    <cofactor evidence="1 7">
        <name>FAD</name>
        <dbReference type="ChEBI" id="CHEBI:57692"/>
    </cofactor>
</comment>
<dbReference type="Proteomes" id="UP000226079">
    <property type="component" value="Unassembled WGS sequence"/>
</dbReference>
<reference evidence="11 12" key="1">
    <citation type="submission" date="2017-10" db="EMBL/GenBank/DDBJ databases">
        <title>Sequencing the genomes of 1000 actinobacteria strains.</title>
        <authorList>
            <person name="Klenk H.-P."/>
        </authorList>
    </citation>
    <scope>NUCLEOTIDE SEQUENCE [LARGE SCALE GENOMIC DNA]</scope>
    <source>
        <strain evidence="11 12">DSM 15597</strain>
    </source>
</reference>
<gene>
    <name evidence="11" type="ORF">ATK74_1702</name>
</gene>
<dbReference type="InterPro" id="IPR009100">
    <property type="entry name" value="AcylCoA_DH/oxidase_NM_dom_sf"/>
</dbReference>
<dbReference type="InterPro" id="IPR046373">
    <property type="entry name" value="Acyl-CoA_Oxase/DH_mid-dom_sf"/>
</dbReference>
<dbReference type="SUPFAM" id="SSF56645">
    <property type="entry name" value="Acyl-CoA dehydrogenase NM domain-like"/>
    <property type="match status" value="1"/>
</dbReference>
<keyword evidence="5 7" id="KW-0274">FAD</keyword>
<evidence type="ECO:0000259" key="9">
    <source>
        <dbReference type="Pfam" id="PF02770"/>
    </source>
</evidence>
<dbReference type="GO" id="GO:0003995">
    <property type="term" value="F:acyl-CoA dehydrogenase activity"/>
    <property type="evidence" value="ECO:0007669"/>
    <property type="project" value="InterPro"/>
</dbReference>
<dbReference type="InterPro" id="IPR006091">
    <property type="entry name" value="Acyl-CoA_Oxase/DH_mid-dom"/>
</dbReference>
<evidence type="ECO:0000256" key="4">
    <source>
        <dbReference type="ARBA" id="ARBA00022630"/>
    </source>
</evidence>
<evidence type="ECO:0000313" key="12">
    <source>
        <dbReference type="Proteomes" id="UP000226079"/>
    </source>
</evidence>
<dbReference type="GO" id="GO:0050660">
    <property type="term" value="F:flavin adenine dinucleotide binding"/>
    <property type="evidence" value="ECO:0007669"/>
    <property type="project" value="InterPro"/>
</dbReference>
<dbReference type="FunFam" id="1.20.140.10:FF:000001">
    <property type="entry name" value="Acyl-CoA dehydrogenase"/>
    <property type="match status" value="1"/>
</dbReference>
<dbReference type="GO" id="GO:0005737">
    <property type="term" value="C:cytoplasm"/>
    <property type="evidence" value="ECO:0007669"/>
    <property type="project" value="TreeGrafter"/>
</dbReference>
<feature type="domain" description="Acyl-CoA oxidase/dehydrogenase middle" evidence="9">
    <location>
        <begin position="121"/>
        <end position="218"/>
    </location>
</feature>
<dbReference type="InterPro" id="IPR037069">
    <property type="entry name" value="AcylCoA_DH/ox_N_sf"/>
</dbReference>
<organism evidence="11 12">
    <name type="scientific">Propionicimonas paludicola</name>
    <dbReference type="NCBI Taxonomy" id="185243"/>
    <lineage>
        <taxon>Bacteria</taxon>
        <taxon>Bacillati</taxon>
        <taxon>Actinomycetota</taxon>
        <taxon>Actinomycetes</taxon>
        <taxon>Propionibacteriales</taxon>
        <taxon>Nocardioidaceae</taxon>
        <taxon>Propionicimonas</taxon>
    </lineage>
</organism>
<evidence type="ECO:0000256" key="1">
    <source>
        <dbReference type="ARBA" id="ARBA00001974"/>
    </source>
</evidence>
<comment type="caution">
    <text evidence="11">The sequence shown here is derived from an EMBL/GenBank/DDBJ whole genome shotgun (WGS) entry which is preliminary data.</text>
</comment>